<evidence type="ECO:0000313" key="1">
    <source>
        <dbReference type="EMBL" id="GFU37851.1"/>
    </source>
</evidence>
<sequence length="147" mass="16995">MEKTTYQTFSSCHQPLQLHISYNNVALTSSERTKYVGVTLDRKLIWKLYIDDNKQRDEKRMILLKSLEGVRWGCVPTTLHATYRIFIKPVMTYCNAPLITVSEGSINRLEQLQNNALLFITSTIKTPSIDAVLSYTNEISMQYEIIK</sequence>
<keyword evidence="2" id="KW-1185">Reference proteome</keyword>
<dbReference type="Proteomes" id="UP000887013">
    <property type="component" value="Unassembled WGS sequence"/>
</dbReference>
<protein>
    <submittedName>
        <fullName evidence="1">Uncharacterized protein</fullName>
    </submittedName>
</protein>
<accession>A0A8X6QYT9</accession>
<evidence type="ECO:0000313" key="2">
    <source>
        <dbReference type="Proteomes" id="UP000887013"/>
    </source>
</evidence>
<gene>
    <name evidence="1" type="ORF">NPIL_646521</name>
</gene>
<organism evidence="1 2">
    <name type="scientific">Nephila pilipes</name>
    <name type="common">Giant wood spider</name>
    <name type="synonym">Nephila maculata</name>
    <dbReference type="NCBI Taxonomy" id="299642"/>
    <lineage>
        <taxon>Eukaryota</taxon>
        <taxon>Metazoa</taxon>
        <taxon>Ecdysozoa</taxon>
        <taxon>Arthropoda</taxon>
        <taxon>Chelicerata</taxon>
        <taxon>Arachnida</taxon>
        <taxon>Araneae</taxon>
        <taxon>Araneomorphae</taxon>
        <taxon>Entelegynae</taxon>
        <taxon>Araneoidea</taxon>
        <taxon>Nephilidae</taxon>
        <taxon>Nephila</taxon>
    </lineage>
</organism>
<dbReference type="OrthoDB" id="8059280at2759"/>
<proteinExistence type="predicted"/>
<reference evidence="1" key="1">
    <citation type="submission" date="2020-08" db="EMBL/GenBank/DDBJ databases">
        <title>Multicomponent nature underlies the extraordinary mechanical properties of spider dragline silk.</title>
        <authorList>
            <person name="Kono N."/>
            <person name="Nakamura H."/>
            <person name="Mori M."/>
            <person name="Yoshida Y."/>
            <person name="Ohtoshi R."/>
            <person name="Malay A.D."/>
            <person name="Moran D.A.P."/>
            <person name="Tomita M."/>
            <person name="Numata K."/>
            <person name="Arakawa K."/>
        </authorList>
    </citation>
    <scope>NUCLEOTIDE SEQUENCE</scope>
</reference>
<dbReference type="AlphaFoldDB" id="A0A8X6QYT9"/>
<comment type="caution">
    <text evidence="1">The sequence shown here is derived from an EMBL/GenBank/DDBJ whole genome shotgun (WGS) entry which is preliminary data.</text>
</comment>
<dbReference type="EMBL" id="BMAW01084290">
    <property type="protein sequence ID" value="GFU37851.1"/>
    <property type="molecule type" value="Genomic_DNA"/>
</dbReference>
<name>A0A8X6QYT9_NEPPI</name>